<keyword evidence="5" id="KW-0460">Magnesium</keyword>
<dbReference type="EMBL" id="JBHLUB010000032">
    <property type="protein sequence ID" value="MFC0583039.1"/>
    <property type="molecule type" value="Genomic_DNA"/>
</dbReference>
<dbReference type="Pfam" id="PF00293">
    <property type="entry name" value="NUDIX"/>
    <property type="match status" value="1"/>
</dbReference>
<dbReference type="PANTHER" id="PTHR12992">
    <property type="entry name" value="NUDIX HYDROLASE"/>
    <property type="match status" value="1"/>
</dbReference>
<dbReference type="Gene3D" id="3.90.79.10">
    <property type="entry name" value="Nucleoside Triphosphate Pyrophosphohydrolase"/>
    <property type="match status" value="1"/>
</dbReference>
<proteinExistence type="predicted"/>
<gene>
    <name evidence="8" type="ORF">ACFFFR_11745</name>
</gene>
<accession>A0ABV6PD40</accession>
<comment type="cofactor">
    <cofactor evidence="2">
        <name>Mg(2+)</name>
        <dbReference type="ChEBI" id="CHEBI:18420"/>
    </cofactor>
</comment>
<evidence type="ECO:0000259" key="7">
    <source>
        <dbReference type="PROSITE" id="PS51462"/>
    </source>
</evidence>
<comment type="caution">
    <text evidence="8">The sequence shown here is derived from an EMBL/GenBank/DDBJ whole genome shotgun (WGS) entry which is preliminary data.</text>
</comment>
<sequence>MSPLEANAFDQLTALAERYKSGEDRHRLAEMIAGADRVDGKSVYVRQQWQLDQLDLDTARQAAVLILFRALDDVPADYRDSAVPSDLDLLFVQRAPTLSKHPGQVAFPGGKVDPTDASPVAAALREAEEETGLDPDGVEVLCSLPLTPLPVTNFLVTPVLGWWTKPSDIFVVSETESQRVFRAPVADLVDPAKRYTATLQRGEMTHKSPGFDVCGTLIWGFTGFLVDRLLTDLGWAQPWDRDRTITPPLSQSSPTLPPR</sequence>
<organism evidence="8 9">
    <name type="scientific">Micrococcoides hystricis</name>
    <dbReference type="NCBI Taxonomy" id="1572761"/>
    <lineage>
        <taxon>Bacteria</taxon>
        <taxon>Bacillati</taxon>
        <taxon>Actinomycetota</taxon>
        <taxon>Actinomycetes</taxon>
        <taxon>Micrococcales</taxon>
        <taxon>Micrococcaceae</taxon>
        <taxon>Micrococcoides</taxon>
    </lineage>
</organism>
<dbReference type="SUPFAM" id="SSF55811">
    <property type="entry name" value="Nudix"/>
    <property type="match status" value="1"/>
</dbReference>
<evidence type="ECO:0000256" key="5">
    <source>
        <dbReference type="ARBA" id="ARBA00022842"/>
    </source>
</evidence>
<dbReference type="CDD" id="cd03426">
    <property type="entry name" value="NUDIX_CoAse_Nudt7"/>
    <property type="match status" value="1"/>
</dbReference>
<dbReference type="InterPro" id="IPR000086">
    <property type="entry name" value="NUDIX_hydrolase_dom"/>
</dbReference>
<keyword evidence="9" id="KW-1185">Reference proteome</keyword>
<name>A0ABV6PD40_9MICC</name>
<evidence type="ECO:0000256" key="3">
    <source>
        <dbReference type="ARBA" id="ARBA00022723"/>
    </source>
</evidence>
<evidence type="ECO:0000256" key="6">
    <source>
        <dbReference type="ARBA" id="ARBA00023211"/>
    </source>
</evidence>
<dbReference type="Proteomes" id="UP001589862">
    <property type="component" value="Unassembled WGS sequence"/>
</dbReference>
<protein>
    <submittedName>
        <fullName evidence="8">NUDIX hydrolase</fullName>
        <ecNumber evidence="8">3.6.1.55</ecNumber>
    </submittedName>
</protein>
<evidence type="ECO:0000256" key="1">
    <source>
        <dbReference type="ARBA" id="ARBA00001936"/>
    </source>
</evidence>
<dbReference type="EC" id="3.6.1.55" evidence="8"/>
<keyword evidence="6" id="KW-0464">Manganese</keyword>
<dbReference type="InterPro" id="IPR045121">
    <property type="entry name" value="CoAse"/>
</dbReference>
<evidence type="ECO:0000256" key="4">
    <source>
        <dbReference type="ARBA" id="ARBA00022801"/>
    </source>
</evidence>
<evidence type="ECO:0000313" key="9">
    <source>
        <dbReference type="Proteomes" id="UP001589862"/>
    </source>
</evidence>
<evidence type="ECO:0000256" key="2">
    <source>
        <dbReference type="ARBA" id="ARBA00001946"/>
    </source>
</evidence>
<evidence type="ECO:0000313" key="8">
    <source>
        <dbReference type="EMBL" id="MFC0583039.1"/>
    </source>
</evidence>
<comment type="cofactor">
    <cofactor evidence="1">
        <name>Mn(2+)</name>
        <dbReference type="ChEBI" id="CHEBI:29035"/>
    </cofactor>
</comment>
<feature type="domain" description="Nudix hydrolase" evidence="7">
    <location>
        <begin position="58"/>
        <end position="205"/>
    </location>
</feature>
<reference evidence="8 9" key="1">
    <citation type="submission" date="2024-09" db="EMBL/GenBank/DDBJ databases">
        <authorList>
            <person name="Sun Q."/>
            <person name="Mori K."/>
        </authorList>
    </citation>
    <scope>NUCLEOTIDE SEQUENCE [LARGE SCALE GENOMIC DNA]</scope>
    <source>
        <strain evidence="8 9">NCAIM B.02604</strain>
    </source>
</reference>
<dbReference type="InterPro" id="IPR015797">
    <property type="entry name" value="NUDIX_hydrolase-like_dom_sf"/>
</dbReference>
<dbReference type="RefSeq" id="WP_377460679.1">
    <property type="nucleotide sequence ID" value="NZ_JBHLUB010000032.1"/>
</dbReference>
<dbReference type="PANTHER" id="PTHR12992:SF11">
    <property type="entry name" value="MITOCHONDRIAL COENZYME A DIPHOSPHATASE NUDT8"/>
    <property type="match status" value="1"/>
</dbReference>
<dbReference type="PROSITE" id="PS51462">
    <property type="entry name" value="NUDIX"/>
    <property type="match status" value="1"/>
</dbReference>
<keyword evidence="4 8" id="KW-0378">Hydrolase</keyword>
<dbReference type="GO" id="GO:0035539">
    <property type="term" value="F:8-oxo-7,8-dihydrodeoxyguanosine triphosphate pyrophosphatase activity"/>
    <property type="evidence" value="ECO:0007669"/>
    <property type="project" value="UniProtKB-EC"/>
</dbReference>
<keyword evidence="3" id="KW-0479">Metal-binding</keyword>